<name>A0A378NQF8_9FIRM</name>
<keyword evidence="1" id="KW-0472">Membrane</keyword>
<dbReference type="Pfam" id="PF07009">
    <property type="entry name" value="NusG_II"/>
    <property type="match status" value="1"/>
</dbReference>
<keyword evidence="1" id="KW-1133">Transmembrane helix</keyword>
<keyword evidence="1" id="KW-0812">Transmembrane</keyword>
<gene>
    <name evidence="2" type="ORF">NCTC10571_00770</name>
</gene>
<evidence type="ECO:0000313" key="3">
    <source>
        <dbReference type="Proteomes" id="UP000255234"/>
    </source>
</evidence>
<accession>A0A378NQF8</accession>
<evidence type="ECO:0000256" key="1">
    <source>
        <dbReference type="SAM" id="Phobius"/>
    </source>
</evidence>
<dbReference type="Gene3D" id="2.60.320.10">
    <property type="entry name" value="N-utilization substance G protein NusG, insert domain"/>
    <property type="match status" value="1"/>
</dbReference>
<feature type="transmembrane region" description="Helical" evidence="1">
    <location>
        <begin position="7"/>
        <end position="24"/>
    </location>
</feature>
<proteinExistence type="predicted"/>
<protein>
    <submittedName>
        <fullName evidence="2">Uncharacterized protein conserved in bacteria</fullName>
    </submittedName>
</protein>
<dbReference type="RefSeq" id="WP_115151187.1">
    <property type="nucleotide sequence ID" value="NZ_UGPP01000001.1"/>
</dbReference>
<dbReference type="InterPro" id="IPR038690">
    <property type="entry name" value="NusG_2_sf"/>
</dbReference>
<dbReference type="AlphaFoldDB" id="A0A378NQF8"/>
<organism evidence="2 3">
    <name type="scientific">Megamonas hypermegale</name>
    <dbReference type="NCBI Taxonomy" id="158847"/>
    <lineage>
        <taxon>Bacteria</taxon>
        <taxon>Bacillati</taxon>
        <taxon>Bacillota</taxon>
        <taxon>Negativicutes</taxon>
        <taxon>Selenomonadales</taxon>
        <taxon>Selenomonadaceae</taxon>
        <taxon>Megamonas</taxon>
    </lineage>
</organism>
<dbReference type="Proteomes" id="UP000255234">
    <property type="component" value="Unassembled WGS sequence"/>
</dbReference>
<reference evidence="2 3" key="1">
    <citation type="submission" date="2018-06" db="EMBL/GenBank/DDBJ databases">
        <authorList>
            <consortium name="Pathogen Informatics"/>
            <person name="Doyle S."/>
        </authorList>
    </citation>
    <scope>NUCLEOTIDE SEQUENCE [LARGE SCALE GENOMIC DNA]</scope>
    <source>
        <strain evidence="2 3">NCTC10571</strain>
    </source>
</reference>
<evidence type="ECO:0000313" key="2">
    <source>
        <dbReference type="EMBL" id="STY70630.1"/>
    </source>
</evidence>
<sequence>MKNINKSAICIVLVIIFIVVFIGLKNSFAEKTNIVEIIQDGNIIYTLDLNKSKDELIQVEFKGHKNIIQIKDKQISIIEADCPDKTCVNMGILKSAFTPIVCLPNHLVIQYVNDDKEIDATVN</sequence>
<dbReference type="EMBL" id="UGPP01000001">
    <property type="protein sequence ID" value="STY70630.1"/>
    <property type="molecule type" value="Genomic_DNA"/>
</dbReference>